<feature type="compositionally biased region" description="Low complexity" evidence="1">
    <location>
        <begin position="71"/>
        <end position="82"/>
    </location>
</feature>
<sequence>MMYVHPHHGLGSSGGGHSFPYHPRLEGYTPLLVGPPTTSTSLPHRNSSVSRGVSPLTSPSNFKSQQQRVTPLASPSASSSIPAPAPGSPVSLQGGDVSRAPTTSVPSGPVTKSNTTTTTSLPQQGSQSGRTSSSSSSS</sequence>
<accession>A0A2C6KRJ9</accession>
<feature type="compositionally biased region" description="Polar residues" evidence="1">
    <location>
        <begin position="36"/>
        <end position="69"/>
    </location>
</feature>
<keyword evidence="3" id="KW-1185">Reference proteome</keyword>
<dbReference type="GeneID" id="94430624"/>
<feature type="compositionally biased region" description="Low complexity" evidence="1">
    <location>
        <begin position="115"/>
        <end position="138"/>
    </location>
</feature>
<evidence type="ECO:0000313" key="2">
    <source>
        <dbReference type="EMBL" id="PHJ18906.1"/>
    </source>
</evidence>
<feature type="compositionally biased region" description="Polar residues" evidence="1">
    <location>
        <begin position="100"/>
        <end position="114"/>
    </location>
</feature>
<dbReference type="VEuPathDB" id="ToxoDB:CSUI_007265"/>
<dbReference type="Proteomes" id="UP000221165">
    <property type="component" value="Unassembled WGS sequence"/>
</dbReference>
<reference evidence="2 3" key="1">
    <citation type="journal article" date="2017" name="Int. J. Parasitol.">
        <title>The genome of the protozoan parasite Cystoisospora suis and a reverse vaccinology approach to identify vaccine candidates.</title>
        <authorList>
            <person name="Palmieri N."/>
            <person name="Shrestha A."/>
            <person name="Ruttkowski B."/>
            <person name="Beck T."/>
            <person name="Vogl C."/>
            <person name="Tomley F."/>
            <person name="Blake D.P."/>
            <person name="Joachim A."/>
        </authorList>
    </citation>
    <scope>NUCLEOTIDE SEQUENCE [LARGE SCALE GENOMIC DNA]</scope>
    <source>
        <strain evidence="2 3">Wien I</strain>
    </source>
</reference>
<comment type="caution">
    <text evidence="2">The sequence shown here is derived from an EMBL/GenBank/DDBJ whole genome shotgun (WGS) entry which is preliminary data.</text>
</comment>
<name>A0A2C6KRJ9_9APIC</name>
<dbReference type="EMBL" id="MIGC01003792">
    <property type="protein sequence ID" value="PHJ18906.1"/>
    <property type="molecule type" value="Genomic_DNA"/>
</dbReference>
<protein>
    <submittedName>
        <fullName evidence="2">Uncharacterized protein</fullName>
    </submittedName>
</protein>
<organism evidence="2 3">
    <name type="scientific">Cystoisospora suis</name>
    <dbReference type="NCBI Taxonomy" id="483139"/>
    <lineage>
        <taxon>Eukaryota</taxon>
        <taxon>Sar</taxon>
        <taxon>Alveolata</taxon>
        <taxon>Apicomplexa</taxon>
        <taxon>Conoidasida</taxon>
        <taxon>Coccidia</taxon>
        <taxon>Eucoccidiorida</taxon>
        <taxon>Eimeriorina</taxon>
        <taxon>Sarcocystidae</taxon>
        <taxon>Cystoisospora</taxon>
    </lineage>
</organism>
<gene>
    <name evidence="2" type="ORF">CSUI_007265</name>
</gene>
<dbReference type="AlphaFoldDB" id="A0A2C6KRJ9"/>
<evidence type="ECO:0000313" key="3">
    <source>
        <dbReference type="Proteomes" id="UP000221165"/>
    </source>
</evidence>
<feature type="region of interest" description="Disordered" evidence="1">
    <location>
        <begin position="29"/>
        <end position="138"/>
    </location>
</feature>
<evidence type="ECO:0000256" key="1">
    <source>
        <dbReference type="SAM" id="MobiDB-lite"/>
    </source>
</evidence>
<feature type="non-terminal residue" evidence="2">
    <location>
        <position position="138"/>
    </location>
</feature>
<dbReference type="RefSeq" id="XP_067920610.1">
    <property type="nucleotide sequence ID" value="XM_068067413.1"/>
</dbReference>
<proteinExistence type="predicted"/>